<dbReference type="Pfam" id="PF01136">
    <property type="entry name" value="Peptidase_U32"/>
    <property type="match status" value="2"/>
</dbReference>
<keyword evidence="3" id="KW-1185">Reference proteome</keyword>
<dbReference type="InterPro" id="IPR020988">
    <property type="entry name" value="Pept_U32_collagenase"/>
</dbReference>
<sequence length="734" mass="84243">MKPELLAPAGSYEALRAALMAGADAVYIGGSKFGARAYADNPDENELLSAIDEVHLYGKKLYLTVNTLLKQNELDKELYHYLKPCYEHGLDAVIVQDYGVLYQIRKWFPDLAIHCSTQMTITGPAGARLLEEAGVKRIVTARELSLNEIRKTADCSNIEIESFIHGALCYCYSGQCLFSSLIGGRSGNRGRCAQPCRLPFKVSENGRQISDTKNSYTLNTKDMCTIELLPDIIKAGVTSLKIEGRMKKPEYTAGVVQIYRKYLDLYLKDSDHYKVDPHDLTILFSLYNRDGFNSGYYKKRNGPDMMALRNQKKDPKKTKIKEISQKEQLYNHIHEQYSGKRPQKNIRGTLTLYPGVPATLTLYLSECVVTVEKEGVQTAKNQPLSEERVRKQLMKTGETPFIFEDLAVFMGDDVFIPIQFLNEIKRDALNRLEQELLITFRRSAPDFNTPEFFPISCQDKKSPVITASVEKAEQLKALMQIEEITDLYLGYQMFRTDRFYSQLTRCIEELSALGKNVYLSLPHIVRADDLSYMEPYLEQLIQRGLSGFLVRNLESLAILKVHHLESFVVLDHNMYTFNRQAWSFFRAQGVRHNTAPLELNEHELTRRNNTESEMIVYGYLPMMVSAQCVKNNYSSCAKSDGTMEIIDRKNKKFTVQCYCNTCYNVIYNSVPMVLLKESEKIKTLGMKSLRLSFSIENYENTKEITRRYIARYLHYQSDEFAGEYTKGHYKRGVE</sequence>
<dbReference type="Pfam" id="PF12392">
    <property type="entry name" value="DUF3656"/>
    <property type="match status" value="1"/>
</dbReference>
<dbReference type="AlphaFoldDB" id="A0A7M2RNN4"/>
<evidence type="ECO:0000259" key="1">
    <source>
        <dbReference type="Pfam" id="PF12392"/>
    </source>
</evidence>
<proteinExistence type="predicted"/>
<reference evidence="2 3" key="1">
    <citation type="submission" date="2020-10" db="EMBL/GenBank/DDBJ databases">
        <title>Blautia liquoris sp.nov., isolated from the mud in a fermentation cellar used for the production of Chinese strong-flavoured liquor.</title>
        <authorList>
            <person name="Lu L."/>
        </authorList>
    </citation>
    <scope>NUCLEOTIDE SEQUENCE [LARGE SCALE GENOMIC DNA]</scope>
    <source>
        <strain evidence="2 3">LZLJ-3</strain>
    </source>
</reference>
<dbReference type="InterPro" id="IPR051454">
    <property type="entry name" value="RNA/ubiquinone_mod_enzymes"/>
</dbReference>
<feature type="domain" description="Peptidase U32 collagenase" evidence="1">
    <location>
        <begin position="328"/>
        <end position="436"/>
    </location>
</feature>
<protein>
    <submittedName>
        <fullName evidence="2">U32 family peptidase</fullName>
    </submittedName>
</protein>
<name>A0A7M2RNN4_9FIRM</name>
<organism evidence="2 3">
    <name type="scientific">Blautia liquoris</name>
    <dbReference type="NCBI Taxonomy" id="2779518"/>
    <lineage>
        <taxon>Bacteria</taxon>
        <taxon>Bacillati</taxon>
        <taxon>Bacillota</taxon>
        <taxon>Clostridia</taxon>
        <taxon>Lachnospirales</taxon>
        <taxon>Lachnospiraceae</taxon>
        <taxon>Blautia</taxon>
    </lineage>
</organism>
<accession>A0A7M2RNN4</accession>
<evidence type="ECO:0000313" key="3">
    <source>
        <dbReference type="Proteomes" id="UP000593601"/>
    </source>
</evidence>
<dbReference type="InterPro" id="IPR001539">
    <property type="entry name" value="Peptidase_U32"/>
</dbReference>
<dbReference type="EMBL" id="CP063304">
    <property type="protein sequence ID" value="QOV20982.1"/>
    <property type="molecule type" value="Genomic_DNA"/>
</dbReference>
<dbReference type="PANTHER" id="PTHR30217">
    <property type="entry name" value="PEPTIDASE U32 FAMILY"/>
    <property type="match status" value="1"/>
</dbReference>
<gene>
    <name evidence="2" type="ORF">INP51_07605</name>
</gene>
<dbReference type="PANTHER" id="PTHR30217:SF10">
    <property type="entry name" value="23S RRNA 5-HYDROXYCYTIDINE C2501 SYNTHASE"/>
    <property type="match status" value="1"/>
</dbReference>
<dbReference type="KEGG" id="bliq:INP51_07605"/>
<evidence type="ECO:0000313" key="2">
    <source>
        <dbReference type="EMBL" id="QOV20982.1"/>
    </source>
</evidence>
<dbReference type="Proteomes" id="UP000593601">
    <property type="component" value="Chromosome"/>
</dbReference>